<proteinExistence type="predicted"/>
<gene>
    <name evidence="2" type="ORF">HUG12_10855</name>
</gene>
<dbReference type="RefSeq" id="WP_179268787.1">
    <property type="nucleotide sequence ID" value="NZ_CP058579.1"/>
</dbReference>
<feature type="transmembrane region" description="Helical" evidence="1">
    <location>
        <begin position="475"/>
        <end position="496"/>
    </location>
</feature>
<dbReference type="GeneID" id="56037964"/>
<dbReference type="OrthoDB" id="326330at2157"/>
<dbReference type="KEGG" id="halu:HUG12_10855"/>
<organism evidence="2 3">
    <name type="scientific">Halorarum salinum</name>
    <dbReference type="NCBI Taxonomy" id="2743089"/>
    <lineage>
        <taxon>Archaea</taxon>
        <taxon>Methanobacteriati</taxon>
        <taxon>Methanobacteriota</taxon>
        <taxon>Stenosarchaea group</taxon>
        <taxon>Halobacteria</taxon>
        <taxon>Halobacteriales</taxon>
        <taxon>Haloferacaceae</taxon>
        <taxon>Halorarum</taxon>
    </lineage>
</organism>
<reference evidence="2 3" key="1">
    <citation type="submission" date="2020-06" db="EMBL/GenBank/DDBJ databases">
        <title>NJ-3-1, isolated from saline soil.</title>
        <authorList>
            <person name="Cui H.L."/>
            <person name="Shi X."/>
        </authorList>
    </citation>
    <scope>NUCLEOTIDE SEQUENCE [LARGE SCALE GENOMIC DNA]</scope>
    <source>
        <strain evidence="2 3">NJ-3-1</strain>
    </source>
</reference>
<keyword evidence="1" id="KW-0472">Membrane</keyword>
<protein>
    <submittedName>
        <fullName evidence="2">Uncharacterized protein</fullName>
    </submittedName>
</protein>
<keyword evidence="1" id="KW-0812">Transmembrane</keyword>
<name>A0A7D5QGN8_9EURY</name>
<dbReference type="EMBL" id="CP058579">
    <property type="protein sequence ID" value="QLG62202.1"/>
    <property type="molecule type" value="Genomic_DNA"/>
</dbReference>
<evidence type="ECO:0000313" key="3">
    <source>
        <dbReference type="Proteomes" id="UP000509626"/>
    </source>
</evidence>
<dbReference type="AlphaFoldDB" id="A0A7D5QGN8"/>
<dbReference type="Proteomes" id="UP000509626">
    <property type="component" value="Chromosome"/>
</dbReference>
<evidence type="ECO:0000313" key="2">
    <source>
        <dbReference type="EMBL" id="QLG62202.1"/>
    </source>
</evidence>
<evidence type="ECO:0000256" key="1">
    <source>
        <dbReference type="SAM" id="Phobius"/>
    </source>
</evidence>
<accession>A0A7D5QGN8</accession>
<sequence length="498" mass="53737">MKLTRTRFAAFAMVLLLVSSAGIAAAATLGANPEADQYPETKIVEDELTVESHDRTEMGWLEYENDNGEVTDLNATVNGTEGDINVAYRADLIDADALGRYPRVDGEENNSVTWLDTTNWTESGATVSDTDGATGSGVDSIEVTADVTDGSSSHAAYAEGSLTDDVEKRYLQFVVNVDELTAGSEVAIQVRDDDGDYVEAVANSSRDGTADDVFANSTASGVIYQEQLGQLPVEGSGDGSLDAVEEVRVVVRDGDATVTMTGLNVEKKSQWDFGDERVLDTSTDEDDDYTDVKVTERPEGGVIEASSLQGMGDTFTDATIHKLVYYNVEYRMQDSPGTTSILFPEADAYPNFPYLWDSSTRLSVPTAYDLTHGNLELTTEQTFLGERYVQLRYAEGVGDTDAENVSDDEWIDLSDSLGEKNTTIAVDDTVQPDSTYVVETEVKLVESQYNALQPVAGGTGGFWGDSAGRSPFHSLYNWLAGGVVGLMTMLGLGRFVGK</sequence>
<keyword evidence="1" id="KW-1133">Transmembrane helix</keyword>
<keyword evidence="3" id="KW-1185">Reference proteome</keyword>